<dbReference type="Proteomes" id="UP000534207">
    <property type="component" value="Unassembled WGS sequence"/>
</dbReference>
<dbReference type="AlphaFoldDB" id="A0A7K4NUA2"/>
<organism evidence="1 2">
    <name type="scientific">Marine Group I thaumarchaeote</name>
    <dbReference type="NCBI Taxonomy" id="2511932"/>
    <lineage>
        <taxon>Archaea</taxon>
        <taxon>Nitrososphaerota</taxon>
        <taxon>Marine Group I</taxon>
    </lineage>
</organism>
<name>A0A7K4NUA2_9ARCH</name>
<protein>
    <submittedName>
        <fullName evidence="1">Uncharacterized protein</fullName>
    </submittedName>
</protein>
<dbReference type="EMBL" id="JACASW010000010">
    <property type="protein sequence ID" value="NWK06606.1"/>
    <property type="molecule type" value="Genomic_DNA"/>
</dbReference>
<accession>A0A7K4NUA2</accession>
<sequence>MTTYTKDDSLEERIEGFRAEKITSKKLHDLLEVQGITKKKWLEIKIDSDLDYKALENINKNNSILVPKQHYARLLAASSIEDSANEIYDYVSYLVKKNSKGSWSDYLPLFSSFCNSSGFRLEIDDELTYTTINLQHGISESFTNIMELVWEKIANNIKEVKLENCIKTDMSIILKFEKL</sequence>
<proteinExistence type="predicted"/>
<evidence type="ECO:0000313" key="1">
    <source>
        <dbReference type="EMBL" id="NWK06606.1"/>
    </source>
</evidence>
<gene>
    <name evidence="1" type="ORF">HX827_04650</name>
</gene>
<evidence type="ECO:0000313" key="2">
    <source>
        <dbReference type="Proteomes" id="UP000534207"/>
    </source>
</evidence>
<comment type="caution">
    <text evidence="1">The sequence shown here is derived from an EMBL/GenBank/DDBJ whole genome shotgun (WGS) entry which is preliminary data.</text>
</comment>
<reference evidence="1 2" key="1">
    <citation type="journal article" date="2019" name="Environ. Microbiol.">
        <title>Genomics insights into ecotype formation of ammonia-oxidizing archaea in the deep ocean.</title>
        <authorList>
            <person name="Wang Y."/>
            <person name="Huang J.M."/>
            <person name="Cui G.J."/>
            <person name="Nunoura T."/>
            <person name="Takaki Y."/>
            <person name="Li W.L."/>
            <person name="Li J."/>
            <person name="Gao Z.M."/>
            <person name="Takai K."/>
            <person name="Zhang A.Q."/>
            <person name="Stepanauskas R."/>
        </authorList>
    </citation>
    <scope>NUCLEOTIDE SEQUENCE [LARGE SCALE GENOMIC DNA]</scope>
    <source>
        <strain evidence="1 2">G13</strain>
    </source>
</reference>